<sequence length="116" mass="13261">MPSSVQVRAEIITIHNILAKAAEGKKDEGNLQTLEKIFLAMIYELRSSQRNLVLRKKTCNVSNYEFEFGIVQIAFTVSGSSSSAVHKRFLSTFHLTLYDEDEKKKTAIWKNMLINH</sequence>
<organism evidence="1 2">
    <name type="scientific">Clunio marinus</name>
    <dbReference type="NCBI Taxonomy" id="568069"/>
    <lineage>
        <taxon>Eukaryota</taxon>
        <taxon>Metazoa</taxon>
        <taxon>Ecdysozoa</taxon>
        <taxon>Arthropoda</taxon>
        <taxon>Hexapoda</taxon>
        <taxon>Insecta</taxon>
        <taxon>Pterygota</taxon>
        <taxon>Neoptera</taxon>
        <taxon>Endopterygota</taxon>
        <taxon>Diptera</taxon>
        <taxon>Nematocera</taxon>
        <taxon>Chironomoidea</taxon>
        <taxon>Chironomidae</taxon>
        <taxon>Clunio</taxon>
    </lineage>
</organism>
<accession>A0A1J1I2V0</accession>
<proteinExistence type="predicted"/>
<dbReference type="AlphaFoldDB" id="A0A1J1I2V0"/>
<dbReference type="Proteomes" id="UP000183832">
    <property type="component" value="Unassembled WGS sequence"/>
</dbReference>
<evidence type="ECO:0000313" key="2">
    <source>
        <dbReference type="Proteomes" id="UP000183832"/>
    </source>
</evidence>
<evidence type="ECO:0000313" key="1">
    <source>
        <dbReference type="EMBL" id="CRK93182.1"/>
    </source>
</evidence>
<reference evidence="1 2" key="1">
    <citation type="submission" date="2015-04" db="EMBL/GenBank/DDBJ databases">
        <authorList>
            <person name="Syromyatnikov M.Y."/>
            <person name="Popov V.N."/>
        </authorList>
    </citation>
    <scope>NUCLEOTIDE SEQUENCE [LARGE SCALE GENOMIC DNA]</scope>
</reference>
<dbReference type="EMBL" id="CVRI01000037">
    <property type="protein sequence ID" value="CRK93182.1"/>
    <property type="molecule type" value="Genomic_DNA"/>
</dbReference>
<name>A0A1J1I2V0_9DIPT</name>
<gene>
    <name evidence="1" type="ORF">CLUMA_CG006726</name>
</gene>
<protein>
    <submittedName>
        <fullName evidence="1">CLUMA_CG006726, isoform A</fullName>
    </submittedName>
</protein>
<keyword evidence="2" id="KW-1185">Reference proteome</keyword>